<dbReference type="PANTHER" id="PTHR36529">
    <property type="entry name" value="SLL1095 PROTEIN"/>
    <property type="match status" value="1"/>
</dbReference>
<evidence type="ECO:0000313" key="2">
    <source>
        <dbReference type="Proteomes" id="UP001180616"/>
    </source>
</evidence>
<protein>
    <submittedName>
        <fullName evidence="1">TIGR04282 family arsenosugar biosynthesis glycosyltransferase</fullName>
    </submittedName>
</protein>
<name>A0ABY9R321_9BACT</name>
<dbReference type="EMBL" id="CP133659">
    <property type="protein sequence ID" value="WMW66156.1"/>
    <property type="molecule type" value="Genomic_DNA"/>
</dbReference>
<gene>
    <name evidence="1" type="ORF">KPS_000710</name>
</gene>
<dbReference type="Pfam" id="PF09837">
    <property type="entry name" value="DUF2064"/>
    <property type="match status" value="1"/>
</dbReference>
<dbReference type="InterPro" id="IPR018641">
    <property type="entry name" value="Trfase_1_rSAM/seldom-assoc"/>
</dbReference>
<accession>A0ABY9R321</accession>
<proteinExistence type="predicted"/>
<organism evidence="1 2">
    <name type="scientific">Nitratidesulfovibrio liaohensis</name>
    <dbReference type="NCBI Taxonomy" id="2604158"/>
    <lineage>
        <taxon>Bacteria</taxon>
        <taxon>Pseudomonadati</taxon>
        <taxon>Thermodesulfobacteriota</taxon>
        <taxon>Desulfovibrionia</taxon>
        <taxon>Desulfovibrionales</taxon>
        <taxon>Desulfovibrionaceae</taxon>
        <taxon>Nitratidesulfovibrio</taxon>
    </lineage>
</organism>
<dbReference type="PANTHER" id="PTHR36529:SF1">
    <property type="entry name" value="GLYCOSYLTRANSFERASE"/>
    <property type="match status" value="1"/>
</dbReference>
<dbReference type="Proteomes" id="UP001180616">
    <property type="component" value="Chromosome"/>
</dbReference>
<dbReference type="NCBIfam" id="TIGR04282">
    <property type="entry name" value="glyco_like_cofC"/>
    <property type="match status" value="1"/>
</dbReference>
<sequence length="254" mass="28166">MSDTCVLFFVKYPEPGVVKTRLASVMGAEAAAAMYRHFVQDMLAELVQVKADLRICCDTGTVPRGGDGAPGAQDALAACKAWLGPQHVYQAQQGDDLGARMRTALADAYAAGYERVVVLGSDIPDFPHELAQKALDDLDLHDAVIGPAFDGGYYLIGFRRDRFLPGVFDGMEWSGASVYAATMERLEAARLDVVRLPEWNDVDTMWDLNVLYRTNRNSSFRRSSSYAAMREHDALIRQYDMELPVWARETESGK</sequence>
<dbReference type="RefSeq" id="WP_309542062.1">
    <property type="nucleotide sequence ID" value="NZ_CP133659.1"/>
</dbReference>
<dbReference type="Gene3D" id="3.90.550.10">
    <property type="entry name" value="Spore Coat Polysaccharide Biosynthesis Protein SpsA, Chain A"/>
    <property type="match status" value="1"/>
</dbReference>
<evidence type="ECO:0000313" key="1">
    <source>
        <dbReference type="EMBL" id="WMW66156.1"/>
    </source>
</evidence>
<dbReference type="SUPFAM" id="SSF53448">
    <property type="entry name" value="Nucleotide-diphospho-sugar transferases"/>
    <property type="match status" value="1"/>
</dbReference>
<keyword evidence="2" id="KW-1185">Reference proteome</keyword>
<reference evidence="1" key="1">
    <citation type="submission" date="2023-09" db="EMBL/GenBank/DDBJ databases">
        <authorList>
            <consortium name="CW5 consortium"/>
            <person name="Lu C.-W."/>
        </authorList>
    </citation>
    <scope>NUCLEOTIDE SEQUENCE</scope>
    <source>
        <strain evidence="1">KPS</strain>
    </source>
</reference>
<dbReference type="InterPro" id="IPR029044">
    <property type="entry name" value="Nucleotide-diphossugar_trans"/>
</dbReference>